<proteinExistence type="predicted"/>
<dbReference type="RefSeq" id="WP_010878200.1">
    <property type="nucleotide sequence ID" value="NZ_CP006577.1"/>
</dbReference>
<dbReference type="HOGENOM" id="CLU_2911284_0_0_2"/>
<dbReference type="GeneID" id="24794298"/>
<protein>
    <submittedName>
        <fullName evidence="2">Uncharacterized protein</fullName>
    </submittedName>
</protein>
<name>A0A075WC93_ARCFL</name>
<keyword evidence="1" id="KW-1133">Transmembrane helix</keyword>
<feature type="transmembrane region" description="Helical" evidence="1">
    <location>
        <begin position="6"/>
        <end position="23"/>
    </location>
</feature>
<dbReference type="AlphaFoldDB" id="A0A075WC93"/>
<keyword evidence="1" id="KW-0472">Membrane</keyword>
<evidence type="ECO:0000313" key="2">
    <source>
        <dbReference type="EMBL" id="AIG97576.1"/>
    </source>
</evidence>
<accession>A0A075WC93</accession>
<dbReference type="SMR" id="A0A075WC93"/>
<organism evidence="2 3">
    <name type="scientific">Archaeoglobus fulgidus DSM 8774</name>
    <dbReference type="NCBI Taxonomy" id="1344584"/>
    <lineage>
        <taxon>Archaea</taxon>
        <taxon>Methanobacteriati</taxon>
        <taxon>Methanobacteriota</taxon>
        <taxon>Archaeoglobi</taxon>
        <taxon>Archaeoglobales</taxon>
        <taxon>Archaeoglobaceae</taxon>
        <taxon>Archaeoglobus</taxon>
    </lineage>
</organism>
<dbReference type="KEGG" id="afg:AFULGI_00007790"/>
<gene>
    <name evidence="2" type="ORF">AFULGI_00007790</name>
</gene>
<keyword evidence="1" id="KW-0812">Transmembrane</keyword>
<dbReference type="Proteomes" id="UP000028501">
    <property type="component" value="Chromosome"/>
</dbReference>
<evidence type="ECO:0000256" key="1">
    <source>
        <dbReference type="SAM" id="Phobius"/>
    </source>
</evidence>
<reference evidence="2 3" key="1">
    <citation type="submission" date="2013-07" db="EMBL/GenBank/DDBJ databases">
        <title>Genome of Archaeoglobus fulgidus.</title>
        <authorList>
            <person name="Fiebig A."/>
            <person name="Birkeland N.-K."/>
        </authorList>
    </citation>
    <scope>NUCLEOTIDE SEQUENCE [LARGE SCALE GENOMIC DNA]</scope>
    <source>
        <strain evidence="2 3">DSM 8774</strain>
    </source>
</reference>
<sequence length="61" mass="7061">MDVLEYLLVLLLVISIALNLLLLKKVRELNRELREVGARVSVTKEELTAIRSRLERMKGEL</sequence>
<dbReference type="EMBL" id="CP006577">
    <property type="protein sequence ID" value="AIG97576.1"/>
    <property type="molecule type" value="Genomic_DNA"/>
</dbReference>
<evidence type="ECO:0000313" key="3">
    <source>
        <dbReference type="Proteomes" id="UP000028501"/>
    </source>
</evidence>